<proteinExistence type="inferred from homology"/>
<dbReference type="VEuPathDB" id="TriTrypDB:BSAL_08125"/>
<dbReference type="Proteomes" id="UP000051952">
    <property type="component" value="Unassembled WGS sequence"/>
</dbReference>
<dbReference type="GO" id="GO:0012505">
    <property type="term" value="C:endomembrane system"/>
    <property type="evidence" value="ECO:0007669"/>
    <property type="project" value="UniProtKB-SubCell"/>
</dbReference>
<keyword evidence="5" id="KW-0472">Membrane</keyword>
<dbReference type="CDD" id="cd00154">
    <property type="entry name" value="Rab"/>
    <property type="match status" value="1"/>
</dbReference>
<dbReference type="PROSITE" id="PS51417">
    <property type="entry name" value="ARF"/>
    <property type="match status" value="1"/>
</dbReference>
<dbReference type="NCBIfam" id="TIGR00231">
    <property type="entry name" value="small_GTP"/>
    <property type="match status" value="1"/>
</dbReference>
<keyword evidence="4" id="KW-0342">GTP-binding</keyword>
<sequence>MATATRTTPYTYNSGLDYDVCVKSIIIGDSGVGKSSLLYRFTDQDWNPHYIATIGVDFKVLTFERNGKVVKLQLWDTAGQERFRTITHSYYRGAHGIILVYDVTNMETFENISSWMTDVQKFGVEGAPLVLVANKTDLANKRVVPREAGEQLAEKLQCKYYETSARENLAVDEAFNFIVDTCVNRRLRDVDKSVSRRNKLLLPDRADMNTKQKTSSGPCEC</sequence>
<comment type="similarity">
    <text evidence="2">Belongs to the small GTPase superfamily. Rab family.</text>
</comment>
<evidence type="ECO:0000256" key="3">
    <source>
        <dbReference type="ARBA" id="ARBA00022741"/>
    </source>
</evidence>
<dbReference type="Gene3D" id="3.40.50.300">
    <property type="entry name" value="P-loop containing nucleotide triphosphate hydrolases"/>
    <property type="match status" value="1"/>
</dbReference>
<dbReference type="PROSITE" id="PS51420">
    <property type="entry name" value="RHO"/>
    <property type="match status" value="1"/>
</dbReference>
<dbReference type="SMART" id="SM00174">
    <property type="entry name" value="RHO"/>
    <property type="match status" value="1"/>
</dbReference>
<keyword evidence="3" id="KW-0547">Nucleotide-binding</keyword>
<accession>A0A0S4JF89</accession>
<dbReference type="AlphaFoldDB" id="A0A0S4JF89"/>
<evidence type="ECO:0000313" key="8">
    <source>
        <dbReference type="Proteomes" id="UP000051952"/>
    </source>
</evidence>
<dbReference type="SMART" id="SM00173">
    <property type="entry name" value="RAS"/>
    <property type="match status" value="1"/>
</dbReference>
<protein>
    <submittedName>
        <fullName evidence="7">Ras-related GTP-binding protein, putative</fullName>
    </submittedName>
</protein>
<dbReference type="InterPro" id="IPR001806">
    <property type="entry name" value="Small_GTPase"/>
</dbReference>
<gene>
    <name evidence="7" type="ORF">BSAL_08125</name>
</gene>
<dbReference type="InterPro" id="IPR005225">
    <property type="entry name" value="Small_GTP-bd"/>
</dbReference>
<dbReference type="GO" id="GO:0003924">
    <property type="term" value="F:GTPase activity"/>
    <property type="evidence" value="ECO:0007669"/>
    <property type="project" value="InterPro"/>
</dbReference>
<keyword evidence="8" id="KW-1185">Reference proteome</keyword>
<dbReference type="InterPro" id="IPR050305">
    <property type="entry name" value="Small_GTPase_Rab"/>
</dbReference>
<dbReference type="PROSITE" id="PS51421">
    <property type="entry name" value="RAS"/>
    <property type="match status" value="1"/>
</dbReference>
<dbReference type="PROSITE" id="PS51419">
    <property type="entry name" value="RAB"/>
    <property type="match status" value="1"/>
</dbReference>
<evidence type="ECO:0000256" key="5">
    <source>
        <dbReference type="ARBA" id="ARBA00023136"/>
    </source>
</evidence>
<evidence type="ECO:0000256" key="1">
    <source>
        <dbReference type="ARBA" id="ARBA00004308"/>
    </source>
</evidence>
<comment type="subcellular location">
    <subcellularLocation>
        <location evidence="1">Endomembrane system</location>
    </subcellularLocation>
</comment>
<dbReference type="SMART" id="SM00175">
    <property type="entry name" value="RAB"/>
    <property type="match status" value="1"/>
</dbReference>
<dbReference type="EMBL" id="CYKH01001430">
    <property type="protein sequence ID" value="CUG87059.1"/>
    <property type="molecule type" value="Genomic_DNA"/>
</dbReference>
<evidence type="ECO:0000256" key="4">
    <source>
        <dbReference type="ARBA" id="ARBA00023134"/>
    </source>
</evidence>
<dbReference type="OrthoDB" id="9989112at2759"/>
<dbReference type="PANTHER" id="PTHR47980">
    <property type="entry name" value="LD44762P"/>
    <property type="match status" value="1"/>
</dbReference>
<dbReference type="FunFam" id="3.40.50.300:FF:000586">
    <property type="entry name" value="Rab family GTPase"/>
    <property type="match status" value="1"/>
</dbReference>
<dbReference type="SMART" id="SM00176">
    <property type="entry name" value="RAN"/>
    <property type="match status" value="1"/>
</dbReference>
<dbReference type="PRINTS" id="PR00449">
    <property type="entry name" value="RASTRNSFRMNG"/>
</dbReference>
<reference evidence="8" key="1">
    <citation type="submission" date="2015-09" db="EMBL/GenBank/DDBJ databases">
        <authorList>
            <consortium name="Pathogen Informatics"/>
        </authorList>
    </citation>
    <scope>NUCLEOTIDE SEQUENCE [LARGE SCALE GENOMIC DNA]</scope>
    <source>
        <strain evidence="8">Lake Konstanz</strain>
    </source>
</reference>
<keyword evidence="6" id="KW-0449">Lipoprotein</keyword>
<evidence type="ECO:0000256" key="6">
    <source>
        <dbReference type="ARBA" id="ARBA00023288"/>
    </source>
</evidence>
<dbReference type="Pfam" id="PF00071">
    <property type="entry name" value="Ras"/>
    <property type="match status" value="1"/>
</dbReference>
<organism evidence="7 8">
    <name type="scientific">Bodo saltans</name>
    <name type="common">Flagellated protozoan</name>
    <dbReference type="NCBI Taxonomy" id="75058"/>
    <lineage>
        <taxon>Eukaryota</taxon>
        <taxon>Discoba</taxon>
        <taxon>Euglenozoa</taxon>
        <taxon>Kinetoplastea</taxon>
        <taxon>Metakinetoplastina</taxon>
        <taxon>Eubodonida</taxon>
        <taxon>Bodonidae</taxon>
        <taxon>Bodo</taxon>
    </lineage>
</organism>
<dbReference type="GO" id="GO:0005525">
    <property type="term" value="F:GTP binding"/>
    <property type="evidence" value="ECO:0007669"/>
    <property type="project" value="UniProtKB-KW"/>
</dbReference>
<name>A0A0S4JF89_BODSA</name>
<dbReference type="OMA" id="DTFDEEC"/>
<dbReference type="InterPro" id="IPR027417">
    <property type="entry name" value="P-loop_NTPase"/>
</dbReference>
<evidence type="ECO:0000313" key="7">
    <source>
        <dbReference type="EMBL" id="CUG87059.1"/>
    </source>
</evidence>
<evidence type="ECO:0000256" key="2">
    <source>
        <dbReference type="ARBA" id="ARBA00006270"/>
    </source>
</evidence>
<dbReference type="SUPFAM" id="SSF52540">
    <property type="entry name" value="P-loop containing nucleoside triphosphate hydrolases"/>
    <property type="match status" value="1"/>
</dbReference>